<keyword evidence="4" id="KW-1133">Transmembrane helix</keyword>
<dbReference type="InterPro" id="IPR029787">
    <property type="entry name" value="Nucleotide_cyclase"/>
</dbReference>
<dbReference type="KEGG" id="sbk:SHEWBE_2172"/>
<dbReference type="PROSITE" id="PS50887">
    <property type="entry name" value="GGDEF"/>
    <property type="match status" value="1"/>
</dbReference>
<gene>
    <name evidence="7" type="ORF">SHEWBE_2172</name>
</gene>
<dbReference type="RefSeq" id="WP_112352415.1">
    <property type="nucleotide sequence ID" value="NZ_LS483452.1"/>
</dbReference>
<feature type="signal peptide" evidence="5">
    <location>
        <begin position="1"/>
        <end position="26"/>
    </location>
</feature>
<comment type="cofactor">
    <cofactor evidence="1">
        <name>Mg(2+)</name>
        <dbReference type="ChEBI" id="CHEBI:18420"/>
    </cofactor>
</comment>
<dbReference type="SUPFAM" id="SSF55073">
    <property type="entry name" value="Nucleotide cyclase"/>
    <property type="match status" value="1"/>
</dbReference>
<dbReference type="PANTHER" id="PTHR45138">
    <property type="entry name" value="REGULATORY COMPONENTS OF SENSORY TRANSDUCTION SYSTEM"/>
    <property type="match status" value="1"/>
</dbReference>
<dbReference type="EMBL" id="LS483452">
    <property type="protein sequence ID" value="SQH76138.1"/>
    <property type="molecule type" value="Genomic_DNA"/>
</dbReference>
<dbReference type="InterPro" id="IPR043128">
    <property type="entry name" value="Rev_trsase/Diguanyl_cyclase"/>
</dbReference>
<dbReference type="EC" id="2.7.7.65" evidence="2"/>
<dbReference type="OrthoDB" id="9813903at2"/>
<evidence type="ECO:0000256" key="4">
    <source>
        <dbReference type="SAM" id="Phobius"/>
    </source>
</evidence>
<dbReference type="Proteomes" id="UP000250123">
    <property type="component" value="Chromosome SHEWBE"/>
</dbReference>
<evidence type="ECO:0000256" key="5">
    <source>
        <dbReference type="SAM" id="SignalP"/>
    </source>
</evidence>
<evidence type="ECO:0000256" key="3">
    <source>
        <dbReference type="ARBA" id="ARBA00034247"/>
    </source>
</evidence>
<sequence length="622" mass="70475">MFFLRMKKWLAWLGCVLFVFSANGFASGTLTELERSVKAVSPADGIVLLDEFALKNSNLEAEQQAKVYYLYGQLYEKTRQLDLSIDSYDKGIELVRFLPITDVLIDSHLERSFALYLQSNDPAAYCVDRKQALVYARQHHNAKLLAKSLTQNAFCFNEPTSIHKGIALLDEAMAIVNKDNLNVNRKAMIYNATGSLYRQAGLHRRGYDSFEKAYQTWQSVNDIEDMFNMQYNMLSEAISLGDWDKASQSVEAQFSLAVMSTGDNDMLFFSHLNAGRVALRTYDYDKAVLHLEKAISLNHTTQEKYFISSNYLYLSLAYMRSVEAEKAADMARIFKQDDSFAANQKSMLLQADAIIALDDHDPVNALNKLFQVIDIEREINQSVIDNEVISSSLDHHSALAEFENELLGNRLAINELSLASAEDKERINELKLSLFFVVITVLFCIVLFLFYSRRTFKVCAQTDFLTGLANRGYTFKKGQKIIEKAIKKQQPVSVIMFDIDNFKSINDRYGHHIGDLAIKAASKRTRRWLKKHDLVGRIGGEEFLIVLENTSKKEAYNIADRLRHGIGTQVFQFDDVTVEFTISLGVAALNEHTTSLLGLMKQADDALYRAKFSGKNKACLAA</sequence>
<dbReference type="CDD" id="cd01949">
    <property type="entry name" value="GGDEF"/>
    <property type="match status" value="1"/>
</dbReference>
<name>A0A330M285_9GAMM</name>
<keyword evidence="4" id="KW-0812">Transmembrane</keyword>
<dbReference type="SUPFAM" id="SSF48452">
    <property type="entry name" value="TPR-like"/>
    <property type="match status" value="2"/>
</dbReference>
<dbReference type="InterPro" id="IPR011990">
    <property type="entry name" value="TPR-like_helical_dom_sf"/>
</dbReference>
<feature type="transmembrane region" description="Helical" evidence="4">
    <location>
        <begin position="432"/>
        <end position="451"/>
    </location>
</feature>
<dbReference type="AlphaFoldDB" id="A0A330M285"/>
<dbReference type="Gene3D" id="3.30.70.270">
    <property type="match status" value="1"/>
</dbReference>
<evidence type="ECO:0000256" key="1">
    <source>
        <dbReference type="ARBA" id="ARBA00001946"/>
    </source>
</evidence>
<reference evidence="8" key="1">
    <citation type="submission" date="2018-06" db="EMBL/GenBank/DDBJ databases">
        <authorList>
            <person name="Cea G.-C."/>
            <person name="William W."/>
        </authorList>
    </citation>
    <scope>NUCLEOTIDE SEQUENCE [LARGE SCALE GENOMIC DNA]</scope>
    <source>
        <strain evidence="8">DB21MT-2</strain>
    </source>
</reference>
<evidence type="ECO:0000259" key="6">
    <source>
        <dbReference type="PROSITE" id="PS50887"/>
    </source>
</evidence>
<dbReference type="GO" id="GO:0052621">
    <property type="term" value="F:diguanylate cyclase activity"/>
    <property type="evidence" value="ECO:0007669"/>
    <property type="project" value="UniProtKB-EC"/>
</dbReference>
<keyword evidence="5" id="KW-0732">Signal</keyword>
<dbReference type="FunFam" id="3.30.70.270:FF:000001">
    <property type="entry name" value="Diguanylate cyclase domain protein"/>
    <property type="match status" value="1"/>
</dbReference>
<evidence type="ECO:0000313" key="7">
    <source>
        <dbReference type="EMBL" id="SQH76138.1"/>
    </source>
</evidence>
<dbReference type="NCBIfam" id="TIGR00254">
    <property type="entry name" value="GGDEF"/>
    <property type="match status" value="1"/>
</dbReference>
<dbReference type="Pfam" id="PF00990">
    <property type="entry name" value="GGDEF"/>
    <property type="match status" value="1"/>
</dbReference>
<comment type="catalytic activity">
    <reaction evidence="3">
        <text>2 GTP = 3',3'-c-di-GMP + 2 diphosphate</text>
        <dbReference type="Rhea" id="RHEA:24898"/>
        <dbReference type="ChEBI" id="CHEBI:33019"/>
        <dbReference type="ChEBI" id="CHEBI:37565"/>
        <dbReference type="ChEBI" id="CHEBI:58805"/>
        <dbReference type="EC" id="2.7.7.65"/>
    </reaction>
</comment>
<dbReference type="InterPro" id="IPR050469">
    <property type="entry name" value="Diguanylate_Cyclase"/>
</dbReference>
<dbReference type="InterPro" id="IPR019734">
    <property type="entry name" value="TPR_rpt"/>
</dbReference>
<dbReference type="SMART" id="SM00028">
    <property type="entry name" value="TPR"/>
    <property type="match status" value="3"/>
</dbReference>
<evidence type="ECO:0000313" key="8">
    <source>
        <dbReference type="Proteomes" id="UP000250123"/>
    </source>
</evidence>
<dbReference type="PANTHER" id="PTHR45138:SF9">
    <property type="entry name" value="DIGUANYLATE CYCLASE DGCM-RELATED"/>
    <property type="match status" value="1"/>
</dbReference>
<dbReference type="Gene3D" id="1.25.40.10">
    <property type="entry name" value="Tetratricopeptide repeat domain"/>
    <property type="match status" value="1"/>
</dbReference>
<feature type="chain" id="PRO_5016464594" description="diguanylate cyclase" evidence="5">
    <location>
        <begin position="27"/>
        <end position="622"/>
    </location>
</feature>
<dbReference type="InterPro" id="IPR000160">
    <property type="entry name" value="GGDEF_dom"/>
</dbReference>
<keyword evidence="4" id="KW-0472">Membrane</keyword>
<evidence type="ECO:0000256" key="2">
    <source>
        <dbReference type="ARBA" id="ARBA00012528"/>
    </source>
</evidence>
<protein>
    <recommendedName>
        <fullName evidence="2">diguanylate cyclase</fullName>
        <ecNumber evidence="2">2.7.7.65</ecNumber>
    </recommendedName>
</protein>
<dbReference type="SMART" id="SM00267">
    <property type="entry name" value="GGDEF"/>
    <property type="match status" value="1"/>
</dbReference>
<feature type="domain" description="GGDEF" evidence="6">
    <location>
        <begin position="490"/>
        <end position="622"/>
    </location>
</feature>
<accession>A0A330M285</accession>
<dbReference type="Pfam" id="PF13181">
    <property type="entry name" value="TPR_8"/>
    <property type="match status" value="1"/>
</dbReference>
<proteinExistence type="predicted"/>
<organism evidence="7 8">
    <name type="scientific">Shewanella benthica</name>
    <dbReference type="NCBI Taxonomy" id="43661"/>
    <lineage>
        <taxon>Bacteria</taxon>
        <taxon>Pseudomonadati</taxon>
        <taxon>Pseudomonadota</taxon>
        <taxon>Gammaproteobacteria</taxon>
        <taxon>Alteromonadales</taxon>
        <taxon>Shewanellaceae</taxon>
        <taxon>Shewanella</taxon>
    </lineage>
</organism>